<dbReference type="EMBL" id="NBNE01017779">
    <property type="protein sequence ID" value="OWY92579.1"/>
    <property type="molecule type" value="Genomic_DNA"/>
</dbReference>
<proteinExistence type="predicted"/>
<dbReference type="Proteomes" id="UP000198211">
    <property type="component" value="Unassembled WGS sequence"/>
</dbReference>
<comment type="caution">
    <text evidence="1">The sequence shown here is derived from an EMBL/GenBank/DDBJ whole genome shotgun (WGS) entry which is preliminary data.</text>
</comment>
<protein>
    <submittedName>
        <fullName evidence="1">Uncharacterized protein</fullName>
    </submittedName>
</protein>
<name>A0A225UKB1_9STRA</name>
<organism evidence="1 2">
    <name type="scientific">Phytophthora megakarya</name>
    <dbReference type="NCBI Taxonomy" id="4795"/>
    <lineage>
        <taxon>Eukaryota</taxon>
        <taxon>Sar</taxon>
        <taxon>Stramenopiles</taxon>
        <taxon>Oomycota</taxon>
        <taxon>Peronosporomycetes</taxon>
        <taxon>Peronosporales</taxon>
        <taxon>Peronosporaceae</taxon>
        <taxon>Phytophthora</taxon>
    </lineage>
</organism>
<keyword evidence="2" id="KW-1185">Reference proteome</keyword>
<dbReference type="AlphaFoldDB" id="A0A225UKB1"/>
<reference evidence="2" key="1">
    <citation type="submission" date="2017-03" db="EMBL/GenBank/DDBJ databases">
        <title>Phytopthora megakarya and P. palmivora, two closely related causual agents of cacao black pod achieved similar genome size and gene model numbers by different mechanisms.</title>
        <authorList>
            <person name="Ali S."/>
            <person name="Shao J."/>
            <person name="Larry D.J."/>
            <person name="Kronmiller B."/>
            <person name="Shen D."/>
            <person name="Strem M.D."/>
            <person name="Melnick R.L."/>
            <person name="Guiltinan M.J."/>
            <person name="Tyler B.M."/>
            <person name="Meinhardt L.W."/>
            <person name="Bailey B.A."/>
        </authorList>
    </citation>
    <scope>NUCLEOTIDE SEQUENCE [LARGE SCALE GENOMIC DNA]</scope>
    <source>
        <strain evidence="2">zdho120</strain>
    </source>
</reference>
<accession>A0A225UKB1</accession>
<evidence type="ECO:0000313" key="1">
    <source>
        <dbReference type="EMBL" id="OWY92579.1"/>
    </source>
</evidence>
<gene>
    <name evidence="1" type="ORF">PHMEG_00038365</name>
</gene>
<sequence>MASSHVKPNTLAFIGPIHAGELEEFCYLKEITQRFVSSGLIPPRTGWNSLFFAPLSACGWSTYRSQSCGLEATSRTLSHLSTLAGRTLANGRMALLPDTKSTPMDHGLPLYLETR</sequence>
<evidence type="ECO:0000313" key="2">
    <source>
        <dbReference type="Proteomes" id="UP000198211"/>
    </source>
</evidence>